<dbReference type="Proteomes" id="UP000514752">
    <property type="component" value="Chromosome"/>
</dbReference>
<dbReference type="AlphaFoldDB" id="A0A7D7SIZ5"/>
<evidence type="ECO:0000256" key="1">
    <source>
        <dbReference type="ARBA" id="ARBA00005189"/>
    </source>
</evidence>
<keyword evidence="2 5" id="KW-0808">Transferase</keyword>
<evidence type="ECO:0000256" key="3">
    <source>
        <dbReference type="ARBA" id="ARBA00023315"/>
    </source>
</evidence>
<dbReference type="SUPFAM" id="SSF69593">
    <property type="entry name" value="Glycerol-3-phosphate (1)-acyltransferase"/>
    <property type="match status" value="1"/>
</dbReference>
<reference evidence="5 6" key="1">
    <citation type="submission" date="2020-07" db="EMBL/GenBank/DDBJ databases">
        <title>Genomic diversity of species in the Neisseriaceae family.</title>
        <authorList>
            <person name="Vincent A.T."/>
            <person name="Bernet E."/>
            <person name="Veyrier F.J."/>
        </authorList>
    </citation>
    <scope>NUCLEOTIDE SEQUENCE [LARGE SCALE GENOMIC DNA]</scope>
    <source>
        <strain evidence="5 6">DSM 22244</strain>
    </source>
</reference>
<proteinExistence type="predicted"/>
<evidence type="ECO:0000313" key="5">
    <source>
        <dbReference type="EMBL" id="QMT41087.1"/>
    </source>
</evidence>
<comment type="pathway">
    <text evidence="1">Lipid metabolism.</text>
</comment>
<gene>
    <name evidence="5" type="ORF">H3L94_03350</name>
</gene>
<dbReference type="GO" id="GO:0003841">
    <property type="term" value="F:1-acylglycerol-3-phosphate O-acyltransferase activity"/>
    <property type="evidence" value="ECO:0007669"/>
    <property type="project" value="TreeGrafter"/>
</dbReference>
<organism evidence="5 6">
    <name type="scientific">Neisseria shayeganii</name>
    <dbReference type="NCBI Taxonomy" id="607712"/>
    <lineage>
        <taxon>Bacteria</taxon>
        <taxon>Pseudomonadati</taxon>
        <taxon>Pseudomonadota</taxon>
        <taxon>Betaproteobacteria</taxon>
        <taxon>Neisseriales</taxon>
        <taxon>Neisseriaceae</taxon>
        <taxon>Neisseria</taxon>
    </lineage>
</organism>
<dbReference type="InterPro" id="IPR002123">
    <property type="entry name" value="Plipid/glycerol_acylTrfase"/>
</dbReference>
<dbReference type="EMBL" id="CP059567">
    <property type="protein sequence ID" value="QMT41087.1"/>
    <property type="molecule type" value="Genomic_DNA"/>
</dbReference>
<dbReference type="GO" id="GO:0006654">
    <property type="term" value="P:phosphatidic acid biosynthetic process"/>
    <property type="evidence" value="ECO:0007669"/>
    <property type="project" value="TreeGrafter"/>
</dbReference>
<dbReference type="PANTHER" id="PTHR10434:SF9">
    <property type="entry name" value="PHOSPHOLIPID_GLYCEROL ACYLTRANSFERASE DOMAIN-CONTAINING PROTEIN"/>
    <property type="match status" value="1"/>
</dbReference>
<dbReference type="KEGG" id="nsg:H3L94_03350"/>
<evidence type="ECO:0000313" key="6">
    <source>
        <dbReference type="Proteomes" id="UP000514752"/>
    </source>
</evidence>
<keyword evidence="3 5" id="KW-0012">Acyltransferase</keyword>
<evidence type="ECO:0000259" key="4">
    <source>
        <dbReference type="SMART" id="SM00563"/>
    </source>
</evidence>
<dbReference type="PANTHER" id="PTHR10434">
    <property type="entry name" value="1-ACYL-SN-GLYCEROL-3-PHOSPHATE ACYLTRANSFERASE"/>
    <property type="match status" value="1"/>
</dbReference>
<accession>A0A7D7SIZ5</accession>
<evidence type="ECO:0000256" key="2">
    <source>
        <dbReference type="ARBA" id="ARBA00022679"/>
    </source>
</evidence>
<name>A0A7D7SIZ5_9NEIS</name>
<dbReference type="SMART" id="SM00563">
    <property type="entry name" value="PlsC"/>
    <property type="match status" value="1"/>
</dbReference>
<sequence length="200" mass="21928">MLPLPPQAPRRNGRLSRRIAAILFRLLGWKVGGAIPDVPKCVVIGAPHTSNFDGLYALPALLAMDLKISILGKQSLFAIPVLAGLMRWLGVVPLDRSNAGGVVAASIETLRQSERLFLGIAPEGTRQAAKQWKSGYWRIARGAEVPILPAVLDYGRKEIRFLPLFYPTDDFAADQAALIALYRGVRPKHPHRLSLPLRGE</sequence>
<protein>
    <submittedName>
        <fullName evidence="5">Lysophospholipid acyltransferase family protein</fullName>
    </submittedName>
</protein>
<dbReference type="CDD" id="cd07988">
    <property type="entry name" value="LPLAT_ABO13168-like"/>
    <property type="match status" value="1"/>
</dbReference>
<feature type="domain" description="Phospholipid/glycerol acyltransferase" evidence="4">
    <location>
        <begin position="42"/>
        <end position="155"/>
    </location>
</feature>
<dbReference type="Pfam" id="PF01553">
    <property type="entry name" value="Acyltransferase"/>
    <property type="match status" value="1"/>
</dbReference>
<dbReference type="RefSeq" id="WP_182122654.1">
    <property type="nucleotide sequence ID" value="NZ_CP059567.1"/>
</dbReference>